<gene>
    <name evidence="1" type="ORF">F7D74_01490</name>
</gene>
<name>A0AA90UUQ6_9BACT</name>
<evidence type="ECO:0000313" key="2">
    <source>
        <dbReference type="Proteomes" id="UP000421408"/>
    </source>
</evidence>
<evidence type="ECO:0000313" key="1">
    <source>
        <dbReference type="EMBL" id="MQN82686.1"/>
    </source>
</evidence>
<protein>
    <submittedName>
        <fullName evidence="1">Uncharacterized protein</fullName>
    </submittedName>
</protein>
<reference evidence="2" key="1">
    <citation type="submission" date="2019-09" db="EMBL/GenBank/DDBJ databases">
        <title>Distinct polysaccharide growth profiles of human intestinal Prevotella copri isolates.</title>
        <authorList>
            <person name="Fehlner-Peach H."/>
            <person name="Magnabosco C."/>
            <person name="Raghavan V."/>
            <person name="Scher J.U."/>
            <person name="Tett A."/>
            <person name="Cox L.M."/>
            <person name="Gottsegen C."/>
            <person name="Watters A."/>
            <person name="Wiltshire- Gordon J.D."/>
            <person name="Segata N."/>
            <person name="Bonneau R."/>
            <person name="Littman D.R."/>
        </authorList>
    </citation>
    <scope>NUCLEOTIDE SEQUENCE [LARGE SCALE GENOMIC DNA]</scope>
    <source>
        <strain evidence="2">iAA108</strain>
    </source>
</reference>
<sequence length="166" mass="19282">MEQNNKQTMPCFELGNLYVFKEEDEDGELTIIGKLIAKNESQDTLTFGNQYEIETEKFVTDQAFDLRISTNKELREATEDEAILFQNAFTLWKKSKNQPSFRTFDKVLVRNSDEHKWRPAIFARTRIGESPYKYNALLLCTGHVGDFIQCIPYKGNEKMAFTTAPF</sequence>
<comment type="caution">
    <text evidence="1">The sequence shown here is derived from an EMBL/GenBank/DDBJ whole genome shotgun (WGS) entry which is preliminary data.</text>
</comment>
<dbReference type="AlphaFoldDB" id="A0AA90UUQ6"/>
<accession>A0AA90UUQ6</accession>
<dbReference type="Proteomes" id="UP000421408">
    <property type="component" value="Unassembled WGS sequence"/>
</dbReference>
<dbReference type="RefSeq" id="WP_153118125.1">
    <property type="nucleotide sequence ID" value="NZ_VZCC01000006.1"/>
</dbReference>
<dbReference type="EMBL" id="VZCC01000006">
    <property type="protein sequence ID" value="MQN82686.1"/>
    <property type="molecule type" value="Genomic_DNA"/>
</dbReference>
<proteinExistence type="predicted"/>
<organism evidence="1 2">
    <name type="scientific">Segatella copri</name>
    <dbReference type="NCBI Taxonomy" id="165179"/>
    <lineage>
        <taxon>Bacteria</taxon>
        <taxon>Pseudomonadati</taxon>
        <taxon>Bacteroidota</taxon>
        <taxon>Bacteroidia</taxon>
        <taxon>Bacteroidales</taxon>
        <taxon>Prevotellaceae</taxon>
        <taxon>Segatella</taxon>
    </lineage>
</organism>